<keyword evidence="2" id="KW-1185">Reference proteome</keyword>
<name>T1IU11_STRMM</name>
<dbReference type="Proteomes" id="UP000014500">
    <property type="component" value="Unassembled WGS sequence"/>
</dbReference>
<organism evidence="1 2">
    <name type="scientific">Strigamia maritima</name>
    <name type="common">European centipede</name>
    <name type="synonym">Geophilus maritimus</name>
    <dbReference type="NCBI Taxonomy" id="126957"/>
    <lineage>
        <taxon>Eukaryota</taxon>
        <taxon>Metazoa</taxon>
        <taxon>Ecdysozoa</taxon>
        <taxon>Arthropoda</taxon>
        <taxon>Myriapoda</taxon>
        <taxon>Chilopoda</taxon>
        <taxon>Pleurostigmophora</taxon>
        <taxon>Geophilomorpha</taxon>
        <taxon>Linotaeniidae</taxon>
        <taxon>Strigamia</taxon>
    </lineage>
</organism>
<dbReference type="AlphaFoldDB" id="T1IU11"/>
<accession>T1IU11</accession>
<proteinExistence type="predicted"/>
<protein>
    <submittedName>
        <fullName evidence="1">Uncharacterized protein</fullName>
    </submittedName>
</protein>
<dbReference type="EMBL" id="JH431512">
    <property type="status" value="NOT_ANNOTATED_CDS"/>
    <property type="molecule type" value="Genomic_DNA"/>
</dbReference>
<evidence type="ECO:0000313" key="1">
    <source>
        <dbReference type="EnsemblMetazoa" id="SMAR004624-PA"/>
    </source>
</evidence>
<reference evidence="2" key="1">
    <citation type="submission" date="2011-05" db="EMBL/GenBank/DDBJ databases">
        <authorList>
            <person name="Richards S.R."/>
            <person name="Qu J."/>
            <person name="Jiang H."/>
            <person name="Jhangiani S.N."/>
            <person name="Agravi P."/>
            <person name="Goodspeed R."/>
            <person name="Gross S."/>
            <person name="Mandapat C."/>
            <person name="Jackson L."/>
            <person name="Mathew T."/>
            <person name="Pu L."/>
            <person name="Thornton R."/>
            <person name="Saada N."/>
            <person name="Wilczek-Boney K.B."/>
            <person name="Lee S."/>
            <person name="Kovar C."/>
            <person name="Wu Y."/>
            <person name="Scherer S.E."/>
            <person name="Worley K.C."/>
            <person name="Muzny D.M."/>
            <person name="Gibbs R."/>
        </authorList>
    </citation>
    <scope>NUCLEOTIDE SEQUENCE</scope>
    <source>
        <strain evidence="2">Brora</strain>
    </source>
</reference>
<reference evidence="1" key="2">
    <citation type="submission" date="2015-02" db="UniProtKB">
        <authorList>
            <consortium name="EnsemblMetazoa"/>
        </authorList>
    </citation>
    <scope>IDENTIFICATION</scope>
</reference>
<evidence type="ECO:0000313" key="2">
    <source>
        <dbReference type="Proteomes" id="UP000014500"/>
    </source>
</evidence>
<sequence>MIVSPTSALITGPSTPNQDCVLKVQNPILSPNNRCNRFESLLRNSESTKRTKPHSSLANMFDYFLIYHFDIDLSVICLTHSRKKFFTQ</sequence>
<dbReference type="HOGENOM" id="CLU_2475378_0_0_1"/>
<dbReference type="EnsemblMetazoa" id="SMAR004624-RA">
    <property type="protein sequence ID" value="SMAR004624-PA"/>
    <property type="gene ID" value="SMAR004624"/>
</dbReference>